<proteinExistence type="predicted"/>
<keyword evidence="3" id="KW-1185">Reference proteome</keyword>
<reference evidence="1" key="1">
    <citation type="submission" date="2021-02" db="EMBL/GenBank/DDBJ databases">
        <authorList>
            <person name="Nowell W R."/>
        </authorList>
    </citation>
    <scope>NUCLEOTIDE SEQUENCE</scope>
</reference>
<dbReference type="Proteomes" id="UP000681722">
    <property type="component" value="Unassembled WGS sequence"/>
</dbReference>
<dbReference type="EMBL" id="CAJNOQ010006077">
    <property type="protein sequence ID" value="CAF1122621.1"/>
    <property type="molecule type" value="Genomic_DNA"/>
</dbReference>
<gene>
    <name evidence="1" type="ORF">GPM918_LOCUS19770</name>
    <name evidence="2" type="ORF">SRO942_LOCUS19767</name>
</gene>
<dbReference type="InterPro" id="IPR051055">
    <property type="entry name" value="PIF1_helicase"/>
</dbReference>
<comment type="caution">
    <text evidence="1">The sequence shown here is derived from an EMBL/GenBank/DDBJ whole genome shotgun (WGS) entry which is preliminary data.</text>
</comment>
<organism evidence="1 3">
    <name type="scientific">Didymodactylos carnosus</name>
    <dbReference type="NCBI Taxonomy" id="1234261"/>
    <lineage>
        <taxon>Eukaryota</taxon>
        <taxon>Metazoa</taxon>
        <taxon>Spiralia</taxon>
        <taxon>Gnathifera</taxon>
        <taxon>Rotifera</taxon>
        <taxon>Eurotatoria</taxon>
        <taxon>Bdelloidea</taxon>
        <taxon>Philodinida</taxon>
        <taxon>Philodinidae</taxon>
        <taxon>Didymodactylos</taxon>
    </lineage>
</organism>
<dbReference type="PANTHER" id="PTHR47642:SF5">
    <property type="entry name" value="ATP-DEPENDENT DNA HELICASE"/>
    <property type="match status" value="1"/>
</dbReference>
<dbReference type="AlphaFoldDB" id="A0A814QNB0"/>
<dbReference type="OrthoDB" id="416437at2759"/>
<evidence type="ECO:0008006" key="4">
    <source>
        <dbReference type="Google" id="ProtNLM"/>
    </source>
</evidence>
<dbReference type="PANTHER" id="PTHR47642">
    <property type="entry name" value="ATP-DEPENDENT DNA HELICASE"/>
    <property type="match status" value="1"/>
</dbReference>
<dbReference type="EMBL" id="CAJOBC010006077">
    <property type="protein sequence ID" value="CAF3886190.1"/>
    <property type="molecule type" value="Genomic_DNA"/>
</dbReference>
<evidence type="ECO:0000313" key="1">
    <source>
        <dbReference type="EMBL" id="CAF1122621.1"/>
    </source>
</evidence>
<sequence length="809" mass="95260">MTTEIQVLPDEIFLTICRYMSSTDVLKSFYNLNTRYNCTLTEYRQNVDLSKTSYNDFIYLCCNILPSLASQIISLRLDNQYAGSQLKLFDGYFRSKYQIFVKLKSLKLVNCSTDELKLFIGKMKKLKSLIELDIISNDLYETEFLTNFLFSKQHHIEKLSIKPHFSSQTYSSMNFIYPTNTNLHWFDINYFYLWSCPCVTLTNLTISLKSFFNIHVLLDILPNIKYLKVCTVCKSADEKCDKSLFSNSLLTTFCLKLSADYPLLFEMDNLEELLSYLPMVMSLSLDLFVKDDSFIDSERWQSFLSSKLKHLTTFNLSVHLNCIQNINSIHFNRLLEPYSINYWVKEKKWFFCCRRYYYGFHLFTIPYAFKKLDMGRQRNWDENTGEKQNCPLFTTNSTSECYSKVHDLIIDECTTSSISSFLSLIVQFYNVRYLGLCDGDFNTLDAYTGNMKLLKLTKISYTGCYNKSLLKELLNISPNIRELVMGFDDFKEFIDDVTSNNDKHIIRLLECIQTLELYLIFPCYIDDSNFDKFDLKEVLDMLPNVKYLFFDMCGVETHKGNLLPFIITEAKQLICIKCLNVEKTISKRFKRDPKLWLMDYTSLRNKQESQFHVDYDEKHLSICGWKKKIEHEHYAKALEIVFITGTVILKRASSERWVDNYNEKCVRNWQANLDVQYVMNAYACEKYGEVCVQEAIYRVSSRRLKESRRKVEFIPTDRDCFRLAKPMSYLKKLVEEGKDENADIICSNFVDKYFDIPDDPVFDICLADFVSKYRIINKKSVNPKSRMKTWFLKALDFGIRARIEKPAVI</sequence>
<evidence type="ECO:0000313" key="3">
    <source>
        <dbReference type="Proteomes" id="UP000663829"/>
    </source>
</evidence>
<protein>
    <recommendedName>
        <fullName evidence="4">F-box domain-containing protein</fullName>
    </recommendedName>
</protein>
<accession>A0A814QNB0</accession>
<name>A0A814QNB0_9BILA</name>
<evidence type="ECO:0000313" key="2">
    <source>
        <dbReference type="EMBL" id="CAF3886190.1"/>
    </source>
</evidence>
<dbReference type="Proteomes" id="UP000663829">
    <property type="component" value="Unassembled WGS sequence"/>
</dbReference>